<sequence>MSPAAHIALRLCSGLQSVAAENHLTRLFQSAMRMLAPNYARLHAAITSSKFTVRILSGLLVLALLYIICVPAHSATTNVSPIKTGDHEASRLNIDTSFVKTAVDKVTQAVSGDSKTGADTIEEEEELQEEESDEGLGDIADVGDHISGGKEAVDDDQLTPEEKAVQDYHQEHGQNQPTRDRPKVAVKPNSKTSSAVAATSTGPIIAEITIPEIRHHTQINDASAAEHLILVVTRDESHWGHVEGKPRSFSSFLEFLNDTSGLPLSSVSLAILTTTEDAYTHYVSTLSSHPVAKAQVLLYTPTIPEAEAPADRHDPSFQPIRRKQIALARNILLHRSLADEQHIFFYDADIISSTPNICTEMLHQASTPKITKSENVTIPEVILPVGLITTRAQENANPDYDLNAWYHSGTVRRDRGVHMQKLTSVTSSDEIFPLDSVGGVLLYIKAELVRQGLAFPWWFVVGGSWEKGDGSDGIETEGICYLAERLGYGCWGLGGEWHVVHQH</sequence>
<comment type="caution">
    <text evidence="4">The sequence shown here is derived from an EMBL/GenBank/DDBJ whole genome shotgun (WGS) entry which is preliminary data.</text>
</comment>
<reference evidence="4 5" key="1">
    <citation type="submission" date="2018-10" db="EMBL/GenBank/DDBJ databases">
        <title>Fifty Aureobasidium pullulans genomes reveal a recombining polyextremotolerant generalist.</title>
        <authorList>
            <person name="Gostincar C."/>
            <person name="Turk M."/>
            <person name="Zajc J."/>
            <person name="Gunde-Cimerman N."/>
        </authorList>
    </citation>
    <scope>NUCLEOTIDE SEQUENCE [LARGE SCALE GENOMIC DNA]</scope>
    <source>
        <strain evidence="4 5">EXF-11013</strain>
    </source>
</reference>
<evidence type="ECO:0000313" key="4">
    <source>
        <dbReference type="EMBL" id="THW43968.1"/>
    </source>
</evidence>
<protein>
    <recommendedName>
        <fullName evidence="6">Nucleotide-diphospho-sugar transferase</fullName>
    </recommendedName>
</protein>
<feature type="compositionally biased region" description="Basic and acidic residues" evidence="2">
    <location>
        <begin position="142"/>
        <end position="152"/>
    </location>
</feature>
<proteinExistence type="inferred from homology"/>
<feature type="transmembrane region" description="Helical" evidence="3">
    <location>
        <begin position="51"/>
        <end position="68"/>
    </location>
</feature>
<feature type="compositionally biased region" description="Acidic residues" evidence="2">
    <location>
        <begin position="120"/>
        <end position="136"/>
    </location>
</feature>
<dbReference type="AlphaFoldDB" id="A0A4T0E3I5"/>
<dbReference type="Proteomes" id="UP000310687">
    <property type="component" value="Unassembled WGS sequence"/>
</dbReference>
<dbReference type="InterPro" id="IPR029044">
    <property type="entry name" value="Nucleotide-diphossugar_trans"/>
</dbReference>
<dbReference type="PANTHER" id="PTHR43083">
    <property type="entry name" value="MANNAN POLYMERASE II"/>
    <property type="match status" value="1"/>
</dbReference>
<evidence type="ECO:0000313" key="5">
    <source>
        <dbReference type="Proteomes" id="UP000310687"/>
    </source>
</evidence>
<keyword evidence="3" id="KW-0472">Membrane</keyword>
<name>A0A4T0E3I5_AURPU</name>
<dbReference type="EMBL" id="QZAL01000046">
    <property type="protein sequence ID" value="THW43968.1"/>
    <property type="molecule type" value="Genomic_DNA"/>
</dbReference>
<dbReference type="InterPro" id="IPR052086">
    <property type="entry name" value="Mannan_Polymerase_Subunit"/>
</dbReference>
<dbReference type="Pfam" id="PF03452">
    <property type="entry name" value="Anp1"/>
    <property type="match status" value="1"/>
</dbReference>
<evidence type="ECO:0000256" key="2">
    <source>
        <dbReference type="SAM" id="MobiDB-lite"/>
    </source>
</evidence>
<keyword evidence="3" id="KW-1133">Transmembrane helix</keyword>
<keyword evidence="3" id="KW-0812">Transmembrane</keyword>
<dbReference type="PANTHER" id="PTHR43083:SF6">
    <property type="entry name" value="MANNAN POLYMERASE COMPLEXES SUBUNIT MNN9"/>
    <property type="match status" value="1"/>
</dbReference>
<evidence type="ECO:0000256" key="3">
    <source>
        <dbReference type="SAM" id="Phobius"/>
    </source>
</evidence>
<accession>A0A4T0E3I5</accession>
<evidence type="ECO:0000256" key="1">
    <source>
        <dbReference type="ARBA" id="ARBA00037964"/>
    </source>
</evidence>
<evidence type="ECO:0008006" key="6">
    <source>
        <dbReference type="Google" id="ProtNLM"/>
    </source>
</evidence>
<feature type="compositionally biased region" description="Basic and acidic residues" evidence="2">
    <location>
        <begin position="160"/>
        <end position="183"/>
    </location>
</feature>
<dbReference type="Gene3D" id="3.90.550.10">
    <property type="entry name" value="Spore Coat Polysaccharide Biosynthesis Protein SpsA, Chain A"/>
    <property type="match status" value="1"/>
</dbReference>
<gene>
    <name evidence="4" type="ORF">D6D22_04208</name>
</gene>
<organism evidence="4 5">
    <name type="scientific">Aureobasidium pullulans</name>
    <name type="common">Black yeast</name>
    <name type="synonym">Pullularia pullulans</name>
    <dbReference type="NCBI Taxonomy" id="5580"/>
    <lineage>
        <taxon>Eukaryota</taxon>
        <taxon>Fungi</taxon>
        <taxon>Dikarya</taxon>
        <taxon>Ascomycota</taxon>
        <taxon>Pezizomycotina</taxon>
        <taxon>Dothideomycetes</taxon>
        <taxon>Dothideomycetidae</taxon>
        <taxon>Dothideales</taxon>
        <taxon>Saccotheciaceae</taxon>
        <taxon>Aureobasidium</taxon>
    </lineage>
</organism>
<feature type="region of interest" description="Disordered" evidence="2">
    <location>
        <begin position="109"/>
        <end position="198"/>
    </location>
</feature>
<comment type="similarity">
    <text evidence="1">Belongs to the ANP1/MMN9/VAN1 family.</text>
</comment>